<organism evidence="1 2">
    <name type="scientific">Amnibacterium kyonggiense</name>
    <dbReference type="NCBI Taxonomy" id="595671"/>
    <lineage>
        <taxon>Bacteria</taxon>
        <taxon>Bacillati</taxon>
        <taxon>Actinomycetota</taxon>
        <taxon>Actinomycetes</taxon>
        <taxon>Micrococcales</taxon>
        <taxon>Microbacteriaceae</taxon>
        <taxon>Amnibacterium</taxon>
    </lineage>
</organism>
<dbReference type="AlphaFoldDB" id="A0A4R7FR13"/>
<proteinExistence type="predicted"/>
<gene>
    <name evidence="1" type="ORF">CLV52_0786</name>
</gene>
<evidence type="ECO:0000313" key="1">
    <source>
        <dbReference type="EMBL" id="TDS80231.1"/>
    </source>
</evidence>
<dbReference type="OrthoDB" id="9927052at2"/>
<reference evidence="1 2" key="1">
    <citation type="submission" date="2019-03" db="EMBL/GenBank/DDBJ databases">
        <title>Genomic Encyclopedia of Archaeal and Bacterial Type Strains, Phase II (KMG-II): from individual species to whole genera.</title>
        <authorList>
            <person name="Goeker M."/>
        </authorList>
    </citation>
    <scope>NUCLEOTIDE SEQUENCE [LARGE SCALE GENOMIC DNA]</scope>
    <source>
        <strain evidence="1 2">DSM 24782</strain>
    </source>
</reference>
<dbReference type="Proteomes" id="UP000295344">
    <property type="component" value="Unassembled WGS sequence"/>
</dbReference>
<protein>
    <submittedName>
        <fullName evidence="1">Uncharacterized protein</fullName>
    </submittedName>
</protein>
<name>A0A4R7FR13_9MICO</name>
<accession>A0A4R7FR13</accession>
<comment type="caution">
    <text evidence="1">The sequence shown here is derived from an EMBL/GenBank/DDBJ whole genome shotgun (WGS) entry which is preliminary data.</text>
</comment>
<dbReference type="RefSeq" id="WP_133764971.1">
    <property type="nucleotide sequence ID" value="NZ_BAAARP010000001.1"/>
</dbReference>
<sequence length="82" mass="8819">MADDAEDERGLIRAVDEHLTAAYGVVVDDVVLRAWGNEQVELSYLLLNAAIAASGAEAEEADLWLVARAVAFATPIPTPVRR</sequence>
<evidence type="ECO:0000313" key="2">
    <source>
        <dbReference type="Proteomes" id="UP000295344"/>
    </source>
</evidence>
<dbReference type="EMBL" id="SOAM01000001">
    <property type="protein sequence ID" value="TDS80231.1"/>
    <property type="molecule type" value="Genomic_DNA"/>
</dbReference>
<keyword evidence="2" id="KW-1185">Reference proteome</keyword>